<feature type="transmembrane region" description="Helical" evidence="7">
    <location>
        <begin position="170"/>
        <end position="189"/>
    </location>
</feature>
<evidence type="ECO:0000256" key="2">
    <source>
        <dbReference type="ARBA" id="ARBA00022448"/>
    </source>
</evidence>
<dbReference type="AlphaFoldDB" id="A0A1Q2D5E1"/>
<evidence type="ECO:0000256" key="5">
    <source>
        <dbReference type="ARBA" id="ARBA00022989"/>
    </source>
</evidence>
<feature type="transmembrane region" description="Helical" evidence="7">
    <location>
        <begin position="76"/>
        <end position="96"/>
    </location>
</feature>
<feature type="transmembrane region" description="Helical" evidence="7">
    <location>
        <begin position="266"/>
        <end position="288"/>
    </location>
</feature>
<dbReference type="PROSITE" id="PS50850">
    <property type="entry name" value="MFS"/>
    <property type="match status" value="1"/>
</dbReference>
<feature type="transmembrane region" description="Helical" evidence="7">
    <location>
        <begin position="43"/>
        <end position="64"/>
    </location>
</feature>
<feature type="transmembrane region" description="Helical" evidence="7">
    <location>
        <begin position="12"/>
        <end position="37"/>
    </location>
</feature>
<gene>
    <name evidence="9" type="ORF">BW732_04790</name>
</gene>
<feature type="transmembrane region" description="Helical" evidence="7">
    <location>
        <begin position="390"/>
        <end position="409"/>
    </location>
</feature>
<reference evidence="9 10" key="1">
    <citation type="journal article" date="2010" name="Int. J. Syst. Evol. Microbiol.">
        <title>Vagococcus penaei sp. nov., isolated from spoilage microbiota of cooked shrimp (Penaeus vannamei).</title>
        <authorList>
            <person name="Jaffres E."/>
            <person name="Prevost H."/>
            <person name="Rossero A."/>
            <person name="Joffraud J.J."/>
            <person name="Dousset X."/>
        </authorList>
    </citation>
    <scope>NUCLEOTIDE SEQUENCE [LARGE SCALE GENOMIC DNA]</scope>
    <source>
        <strain evidence="9 10">CD276</strain>
    </source>
</reference>
<dbReference type="Pfam" id="PF07690">
    <property type="entry name" value="MFS_1"/>
    <property type="match status" value="1"/>
</dbReference>
<comment type="subcellular location">
    <subcellularLocation>
        <location evidence="1">Cell membrane</location>
        <topology evidence="1">Multi-pass membrane protein</topology>
    </subcellularLocation>
</comment>
<keyword evidence="4 7" id="KW-0812">Transmembrane</keyword>
<feature type="transmembrane region" description="Helical" evidence="7">
    <location>
        <begin position="145"/>
        <end position="164"/>
    </location>
</feature>
<feature type="transmembrane region" description="Helical" evidence="7">
    <location>
        <begin position="321"/>
        <end position="340"/>
    </location>
</feature>
<protein>
    <recommendedName>
        <fullName evidence="8">Major facilitator superfamily (MFS) profile domain-containing protein</fullName>
    </recommendedName>
</protein>
<evidence type="ECO:0000313" key="9">
    <source>
        <dbReference type="EMBL" id="AQP53616.1"/>
    </source>
</evidence>
<organism evidence="9 10">
    <name type="scientific">Vagococcus penaei</name>
    <dbReference type="NCBI Taxonomy" id="633807"/>
    <lineage>
        <taxon>Bacteria</taxon>
        <taxon>Bacillati</taxon>
        <taxon>Bacillota</taxon>
        <taxon>Bacilli</taxon>
        <taxon>Lactobacillales</taxon>
        <taxon>Enterococcaceae</taxon>
        <taxon>Vagococcus</taxon>
    </lineage>
</organism>
<dbReference type="STRING" id="633807.BW732_04790"/>
<proteinExistence type="predicted"/>
<evidence type="ECO:0000256" key="4">
    <source>
        <dbReference type="ARBA" id="ARBA00022692"/>
    </source>
</evidence>
<sequence>MKEFRDIPVYRQLVLSGLLNGIGNSLFNIVFVVYASTLPFKELAVTLASMAIFIPNVSQLFLGYQADRTLRKTRGTIIAKLAQAGLFFCLSLLITLPASLPLFIGLLLINVLADCLGIYSGGVMLPIIKKVIPVGSLATAMSFQFSLQTLVQIIFQGIGALAIVWMNYQFAWFGVINALMFLASAGFIMRYRHEIASNEPPVTTEQIADQQSLIKHSKETLSILTKNPFLLQVGLLALAVNTIGTSTDGLTNLTLLQIDTMWFGNYGNTVAILGMLLSIGMVLGALLTNDLFKRLSLFGLIACMMVLTSVIPVIMVLYHNAVILCVLFFSLGYLLGKINPKISAYLIEQTPENKLAMMSGVFSMIVMLGGPVGQAVLLGLANIYHPVVSWRVYLVASICVMVLSLYFNYKNHQKLGVIEQEA</sequence>
<accession>A0A1Q2D5E1</accession>
<name>A0A1Q2D5E1_9ENTE</name>
<dbReference type="PANTHER" id="PTHR23513">
    <property type="entry name" value="INTEGRAL MEMBRANE EFFLUX PROTEIN-RELATED"/>
    <property type="match status" value="1"/>
</dbReference>
<feature type="transmembrane region" description="Helical" evidence="7">
    <location>
        <begin position="229"/>
        <end position="246"/>
    </location>
</feature>
<dbReference type="SUPFAM" id="SSF103473">
    <property type="entry name" value="MFS general substrate transporter"/>
    <property type="match status" value="1"/>
</dbReference>
<dbReference type="InterPro" id="IPR036259">
    <property type="entry name" value="MFS_trans_sf"/>
</dbReference>
<keyword evidence="3" id="KW-1003">Cell membrane</keyword>
<dbReference type="KEGG" id="vpi:BW732_04790"/>
<dbReference type="InterPro" id="IPR020846">
    <property type="entry name" value="MFS_dom"/>
</dbReference>
<feature type="domain" description="Major facilitator superfamily (MFS) profile" evidence="8">
    <location>
        <begin position="220"/>
        <end position="422"/>
    </location>
</feature>
<feature type="transmembrane region" description="Helical" evidence="7">
    <location>
        <begin position="295"/>
        <end position="315"/>
    </location>
</feature>
<dbReference type="GO" id="GO:0005886">
    <property type="term" value="C:plasma membrane"/>
    <property type="evidence" value="ECO:0007669"/>
    <property type="project" value="UniProtKB-SubCell"/>
</dbReference>
<keyword evidence="10" id="KW-1185">Reference proteome</keyword>
<evidence type="ECO:0000256" key="6">
    <source>
        <dbReference type="ARBA" id="ARBA00023136"/>
    </source>
</evidence>
<evidence type="ECO:0000256" key="7">
    <source>
        <dbReference type="SAM" id="Phobius"/>
    </source>
</evidence>
<evidence type="ECO:0000256" key="3">
    <source>
        <dbReference type="ARBA" id="ARBA00022475"/>
    </source>
</evidence>
<evidence type="ECO:0000313" key="10">
    <source>
        <dbReference type="Proteomes" id="UP000188246"/>
    </source>
</evidence>
<keyword evidence="2" id="KW-0813">Transport</keyword>
<dbReference type="RefSeq" id="WP_161485516.1">
    <property type="nucleotide sequence ID" value="NZ_CP019609.1"/>
</dbReference>
<dbReference type="InterPro" id="IPR011701">
    <property type="entry name" value="MFS"/>
</dbReference>
<dbReference type="Proteomes" id="UP000188246">
    <property type="component" value="Chromosome"/>
</dbReference>
<evidence type="ECO:0000259" key="8">
    <source>
        <dbReference type="PROSITE" id="PS50850"/>
    </source>
</evidence>
<feature type="transmembrane region" description="Helical" evidence="7">
    <location>
        <begin position="361"/>
        <end position="384"/>
    </location>
</feature>
<dbReference type="GO" id="GO:0022857">
    <property type="term" value="F:transmembrane transporter activity"/>
    <property type="evidence" value="ECO:0007669"/>
    <property type="project" value="InterPro"/>
</dbReference>
<dbReference type="Gene3D" id="1.20.1250.20">
    <property type="entry name" value="MFS general substrate transporter like domains"/>
    <property type="match status" value="1"/>
</dbReference>
<dbReference type="EMBL" id="CP019609">
    <property type="protein sequence ID" value="AQP53616.1"/>
    <property type="molecule type" value="Genomic_DNA"/>
</dbReference>
<keyword evidence="5 7" id="KW-1133">Transmembrane helix</keyword>
<evidence type="ECO:0000256" key="1">
    <source>
        <dbReference type="ARBA" id="ARBA00004651"/>
    </source>
</evidence>
<keyword evidence="6 7" id="KW-0472">Membrane</keyword>
<dbReference type="PANTHER" id="PTHR23513:SF6">
    <property type="entry name" value="MAJOR FACILITATOR SUPERFAMILY ASSOCIATED DOMAIN-CONTAINING PROTEIN"/>
    <property type="match status" value="1"/>
</dbReference>